<reference evidence="19" key="1">
    <citation type="journal article" date="2020" name="mSystems">
        <title>Genome- and Community-Level Interaction Insights into Carbon Utilization and Element Cycling Functions of Hydrothermarchaeota in Hydrothermal Sediment.</title>
        <authorList>
            <person name="Zhou Z."/>
            <person name="Liu Y."/>
            <person name="Xu W."/>
            <person name="Pan J."/>
            <person name="Luo Z.H."/>
            <person name="Li M."/>
        </authorList>
    </citation>
    <scope>NUCLEOTIDE SEQUENCE [LARGE SCALE GENOMIC DNA]</scope>
    <source>
        <strain evidence="19">SpSt-503</strain>
    </source>
</reference>
<feature type="binding site" evidence="16">
    <location>
        <position position="323"/>
    </location>
    <ligand>
        <name>Mg(2+)</name>
        <dbReference type="ChEBI" id="CHEBI:18420"/>
        <label>2</label>
    </ligand>
</feature>
<feature type="binding site" evidence="15">
    <location>
        <begin position="198"/>
        <end position="199"/>
    </location>
    <ligand>
        <name>ATP</name>
        <dbReference type="ChEBI" id="CHEBI:30616"/>
    </ligand>
</feature>
<sequence>MGETKKTVAVIYGGRSGEHEVSLISAASVVRNLDQTKYRVLLIGIDKQGVWYLQKDDELQRCIAGAAALEIHIDETCRVSAVCGGGTRETFSTPATGTLPVDVVFPVLHGTFGEDGTIQGLFEMVNVPYVGAGVLGSAIGMDKEVAKILWIHAGLPVVPFISVRKLDWASSEKRKQIIERAERDFMYPLFVKPSCAGSSVGASKAPDRMSLEKAVAEALLWDDKVLIEPFVPAREVECSVTGNERPEAYTPGEIVPTHEFYDYEAKYIDPDGAALLIPADLSETEFRTIREIAVKAYRATELSGLSRIDFFVRKDTREILLNEVNTMPGFTTISMFPKMCEASGLAYPDLLDRLISLAQERYVQRNARNYSYKNGKN</sequence>
<feature type="binding site" evidence="15">
    <location>
        <begin position="322"/>
        <end position="323"/>
    </location>
    <ligand>
        <name>ATP</name>
        <dbReference type="ChEBI" id="CHEBI:30616"/>
    </ligand>
</feature>
<dbReference type="GO" id="GO:0005524">
    <property type="term" value="F:ATP binding"/>
    <property type="evidence" value="ECO:0007669"/>
    <property type="project" value="UniProtKB-UniRule"/>
</dbReference>
<evidence type="ECO:0000256" key="9">
    <source>
        <dbReference type="ARBA" id="ARBA00022984"/>
    </source>
</evidence>
<dbReference type="UniPathway" id="UPA00219"/>
<dbReference type="NCBIfam" id="NF002528">
    <property type="entry name" value="PRK01966.1-4"/>
    <property type="match status" value="1"/>
</dbReference>
<evidence type="ECO:0000256" key="11">
    <source>
        <dbReference type="ARBA" id="ARBA00023316"/>
    </source>
</evidence>
<evidence type="ECO:0000256" key="5">
    <source>
        <dbReference type="ARBA" id="ARBA00022741"/>
    </source>
</evidence>
<comment type="cofactor">
    <cofactor evidence="16">
        <name>Mg(2+)</name>
        <dbReference type="ChEBI" id="CHEBI:18420"/>
    </cofactor>
    <cofactor evidence="16">
        <name>Mn(2+)</name>
        <dbReference type="ChEBI" id="CHEBI:29035"/>
    </cofactor>
    <text evidence="16">Binds 2 magnesium or manganese ions per subunit.</text>
</comment>
<feature type="active site" evidence="14">
    <location>
        <position position="334"/>
    </location>
</feature>
<dbReference type="InterPro" id="IPR013815">
    <property type="entry name" value="ATP_grasp_subdomain_1"/>
</dbReference>
<dbReference type="InterPro" id="IPR000291">
    <property type="entry name" value="D-Ala_lig_Van_CS"/>
</dbReference>
<dbReference type="GO" id="GO:0008716">
    <property type="term" value="F:D-alanine-D-alanine ligase activity"/>
    <property type="evidence" value="ECO:0007669"/>
    <property type="project" value="UniProtKB-UniRule"/>
</dbReference>
<dbReference type="GO" id="GO:0005829">
    <property type="term" value="C:cytosol"/>
    <property type="evidence" value="ECO:0007669"/>
    <property type="project" value="TreeGrafter"/>
</dbReference>
<dbReference type="InterPro" id="IPR005905">
    <property type="entry name" value="D_ala_D_ala"/>
</dbReference>
<dbReference type="SUPFAM" id="SSF56059">
    <property type="entry name" value="Glutathione synthetase ATP-binding domain-like"/>
    <property type="match status" value="1"/>
</dbReference>
<dbReference type="Gene3D" id="3.30.470.20">
    <property type="entry name" value="ATP-grasp fold, B domain"/>
    <property type="match status" value="1"/>
</dbReference>
<dbReference type="PROSITE" id="PS50975">
    <property type="entry name" value="ATP_GRASP"/>
    <property type="match status" value="1"/>
</dbReference>
<evidence type="ECO:0000256" key="3">
    <source>
        <dbReference type="ARBA" id="ARBA00022598"/>
    </source>
</evidence>
<feature type="binding site" evidence="16">
    <location>
        <position position="309"/>
    </location>
    <ligand>
        <name>Mg(2+)</name>
        <dbReference type="ChEBI" id="CHEBI:18420"/>
        <label>1</label>
    </ligand>
</feature>
<dbReference type="Pfam" id="PF07478">
    <property type="entry name" value="Dala_Dala_lig_C"/>
    <property type="match status" value="1"/>
</dbReference>
<feature type="domain" description="ATP-grasp" evidence="18">
    <location>
        <begin position="147"/>
        <end position="356"/>
    </location>
</feature>
<protein>
    <recommendedName>
        <fullName evidence="13">D-alanine--D-alanine ligase</fullName>
        <ecNumber evidence="13">6.3.2.4</ecNumber>
    </recommendedName>
    <alternativeName>
        <fullName evidence="13">D-Ala-D-Ala ligase</fullName>
    </alternativeName>
    <alternativeName>
        <fullName evidence="13">D-alanylalanine synthetase</fullName>
    </alternativeName>
</protein>
<dbReference type="PROSITE" id="PS00843">
    <property type="entry name" value="DALA_DALA_LIGASE_1"/>
    <property type="match status" value="1"/>
</dbReference>
<evidence type="ECO:0000256" key="2">
    <source>
        <dbReference type="ARBA" id="ARBA00010871"/>
    </source>
</evidence>
<dbReference type="PANTHER" id="PTHR23132">
    <property type="entry name" value="D-ALANINE--D-ALANINE LIGASE"/>
    <property type="match status" value="1"/>
</dbReference>
<keyword evidence="10 16" id="KW-0464">Manganese</keyword>
<organism evidence="19">
    <name type="scientific">Gracilinema caldarium</name>
    <dbReference type="NCBI Taxonomy" id="215591"/>
    <lineage>
        <taxon>Bacteria</taxon>
        <taxon>Pseudomonadati</taxon>
        <taxon>Spirochaetota</taxon>
        <taxon>Spirochaetia</taxon>
        <taxon>Spirochaetales</taxon>
        <taxon>Breznakiellaceae</taxon>
        <taxon>Gracilinema</taxon>
    </lineage>
</organism>
<feature type="binding site" evidence="16">
    <location>
        <position position="325"/>
    </location>
    <ligand>
        <name>Mg(2+)</name>
        <dbReference type="ChEBI" id="CHEBI:18420"/>
        <label>2</label>
    </ligand>
</feature>
<dbReference type="HAMAP" id="MF_00047">
    <property type="entry name" value="Dala_Dala_lig"/>
    <property type="match status" value="1"/>
</dbReference>
<comment type="similarity">
    <text evidence="2 13">Belongs to the D-alanine--D-alanine ligase family.</text>
</comment>
<evidence type="ECO:0000256" key="10">
    <source>
        <dbReference type="ARBA" id="ARBA00023211"/>
    </source>
</evidence>
<feature type="active site" evidence="14">
    <location>
        <position position="18"/>
    </location>
</feature>
<dbReference type="Gene3D" id="3.30.1490.20">
    <property type="entry name" value="ATP-grasp fold, A domain"/>
    <property type="match status" value="1"/>
</dbReference>
<dbReference type="PIRSF" id="PIRSF039102">
    <property type="entry name" value="Ddl/VanB"/>
    <property type="match status" value="1"/>
</dbReference>
<evidence type="ECO:0000256" key="7">
    <source>
        <dbReference type="ARBA" id="ARBA00022842"/>
    </source>
</evidence>
<evidence type="ECO:0000256" key="13">
    <source>
        <dbReference type="HAMAP-Rule" id="MF_00047"/>
    </source>
</evidence>
<evidence type="ECO:0000259" key="18">
    <source>
        <dbReference type="PROSITE" id="PS50975"/>
    </source>
</evidence>
<evidence type="ECO:0000256" key="16">
    <source>
        <dbReference type="PIRSR" id="PIRSR039102-3"/>
    </source>
</evidence>
<dbReference type="InterPro" id="IPR016185">
    <property type="entry name" value="PreATP-grasp_dom_sf"/>
</dbReference>
<keyword evidence="7 16" id="KW-0460">Magnesium</keyword>
<feature type="binding site" evidence="15">
    <location>
        <begin position="190"/>
        <end position="192"/>
    </location>
    <ligand>
        <name>ATP</name>
        <dbReference type="ChEBI" id="CHEBI:30616"/>
    </ligand>
</feature>
<dbReference type="NCBIfam" id="TIGR01205">
    <property type="entry name" value="D_ala_D_alaTIGR"/>
    <property type="match status" value="1"/>
</dbReference>
<evidence type="ECO:0000256" key="1">
    <source>
        <dbReference type="ARBA" id="ARBA00001936"/>
    </source>
</evidence>
<evidence type="ECO:0000256" key="8">
    <source>
        <dbReference type="ARBA" id="ARBA00022960"/>
    </source>
</evidence>
<dbReference type="PANTHER" id="PTHR23132:SF25">
    <property type="entry name" value="D-ALANINE--D-ALANINE LIGASE A"/>
    <property type="match status" value="1"/>
</dbReference>
<dbReference type="PROSITE" id="PS00844">
    <property type="entry name" value="DALA_DALA_LIGASE_2"/>
    <property type="match status" value="1"/>
</dbReference>
<feature type="binding site" evidence="16">
    <location>
        <position position="323"/>
    </location>
    <ligand>
        <name>Mg(2+)</name>
        <dbReference type="ChEBI" id="CHEBI:18420"/>
        <label>1</label>
    </ligand>
</feature>
<name>A0A7C3IPZ0_9SPIR</name>
<feature type="binding site" evidence="15">
    <location>
        <begin position="228"/>
        <end position="235"/>
    </location>
    <ligand>
        <name>ATP</name>
        <dbReference type="ChEBI" id="CHEBI:30616"/>
    </ligand>
</feature>
<evidence type="ECO:0000256" key="4">
    <source>
        <dbReference type="ARBA" id="ARBA00022723"/>
    </source>
</evidence>
<feature type="binding site" evidence="15">
    <location>
        <position position="143"/>
    </location>
    <ligand>
        <name>ATP</name>
        <dbReference type="ChEBI" id="CHEBI:30616"/>
    </ligand>
</feature>
<accession>A0A7C3IPZ0</accession>
<dbReference type="Pfam" id="PF01820">
    <property type="entry name" value="Dala_Dala_lig_N"/>
    <property type="match status" value="1"/>
</dbReference>
<evidence type="ECO:0000256" key="15">
    <source>
        <dbReference type="PIRSR" id="PIRSR039102-2"/>
    </source>
</evidence>
<dbReference type="EMBL" id="DSVL01000186">
    <property type="protein sequence ID" value="HFH29046.1"/>
    <property type="molecule type" value="Genomic_DNA"/>
</dbReference>
<keyword evidence="4 16" id="KW-0479">Metal-binding</keyword>
<dbReference type="GO" id="GO:0071555">
    <property type="term" value="P:cell wall organization"/>
    <property type="evidence" value="ECO:0007669"/>
    <property type="project" value="UniProtKB-KW"/>
</dbReference>
<dbReference type="EC" id="6.3.2.4" evidence="13"/>
<keyword evidence="9 13" id="KW-0573">Peptidoglycan synthesis</keyword>
<comment type="catalytic activity">
    <reaction evidence="12 13">
        <text>2 D-alanine + ATP = D-alanyl-D-alanine + ADP + phosphate + H(+)</text>
        <dbReference type="Rhea" id="RHEA:11224"/>
        <dbReference type="ChEBI" id="CHEBI:15378"/>
        <dbReference type="ChEBI" id="CHEBI:30616"/>
        <dbReference type="ChEBI" id="CHEBI:43474"/>
        <dbReference type="ChEBI" id="CHEBI:57416"/>
        <dbReference type="ChEBI" id="CHEBI:57822"/>
        <dbReference type="ChEBI" id="CHEBI:456216"/>
        <dbReference type="EC" id="6.3.2.4"/>
    </reaction>
</comment>
<feature type="active site" evidence="14">
    <location>
        <position position="198"/>
    </location>
</feature>
<dbReference type="GO" id="GO:0009252">
    <property type="term" value="P:peptidoglycan biosynthetic process"/>
    <property type="evidence" value="ECO:0007669"/>
    <property type="project" value="UniProtKB-UniRule"/>
</dbReference>
<comment type="pathway">
    <text evidence="13">Cell wall biogenesis; peptidoglycan biosynthesis.</text>
</comment>
<dbReference type="FunFam" id="3.30.470.20:FF:000008">
    <property type="entry name" value="D-alanine--D-alanine ligase"/>
    <property type="match status" value="1"/>
</dbReference>
<evidence type="ECO:0000256" key="14">
    <source>
        <dbReference type="PIRSR" id="PIRSR039102-1"/>
    </source>
</evidence>
<keyword evidence="11 13" id="KW-0961">Cell wall biogenesis/degradation</keyword>
<keyword evidence="8 13" id="KW-0133">Cell shape</keyword>
<keyword evidence="5 15" id="KW-0547">Nucleotide-binding</keyword>
<keyword evidence="6 17" id="KW-0067">ATP-binding</keyword>
<gene>
    <name evidence="13" type="primary">ddl</name>
    <name evidence="19" type="ORF">ENS59_05980</name>
</gene>
<proteinExistence type="inferred from homology"/>
<evidence type="ECO:0000256" key="12">
    <source>
        <dbReference type="ARBA" id="ARBA00047614"/>
    </source>
</evidence>
<dbReference type="SUPFAM" id="SSF52440">
    <property type="entry name" value="PreATP-grasp domain"/>
    <property type="match status" value="1"/>
</dbReference>
<comment type="cofactor">
    <cofactor evidence="1">
        <name>Mn(2+)</name>
        <dbReference type="ChEBI" id="CHEBI:29035"/>
    </cofactor>
</comment>
<dbReference type="GO" id="GO:0046872">
    <property type="term" value="F:metal ion binding"/>
    <property type="evidence" value="ECO:0007669"/>
    <property type="project" value="UniProtKB-KW"/>
</dbReference>
<dbReference type="InterPro" id="IPR011095">
    <property type="entry name" value="Dala_Dala_lig_C"/>
</dbReference>
<comment type="function">
    <text evidence="13">Cell wall formation.</text>
</comment>
<dbReference type="InterPro" id="IPR011127">
    <property type="entry name" value="Dala_Dala_lig_N"/>
</dbReference>
<evidence type="ECO:0000256" key="6">
    <source>
        <dbReference type="ARBA" id="ARBA00022840"/>
    </source>
</evidence>
<keyword evidence="13" id="KW-0963">Cytoplasm</keyword>
<dbReference type="AlphaFoldDB" id="A0A7C3IPZ0"/>
<dbReference type="Gene3D" id="3.40.50.20">
    <property type="match status" value="1"/>
</dbReference>
<evidence type="ECO:0000313" key="19">
    <source>
        <dbReference type="EMBL" id="HFH29046.1"/>
    </source>
</evidence>
<comment type="caution">
    <text evidence="19">The sequence shown here is derived from an EMBL/GenBank/DDBJ whole genome shotgun (WGS) entry which is preliminary data.</text>
</comment>
<comment type="subcellular location">
    <subcellularLocation>
        <location evidence="13">Cytoplasm</location>
    </subcellularLocation>
</comment>
<dbReference type="GO" id="GO:0008360">
    <property type="term" value="P:regulation of cell shape"/>
    <property type="evidence" value="ECO:0007669"/>
    <property type="project" value="UniProtKB-KW"/>
</dbReference>
<keyword evidence="3 13" id="KW-0436">Ligase</keyword>
<dbReference type="InterPro" id="IPR011761">
    <property type="entry name" value="ATP-grasp"/>
</dbReference>
<evidence type="ECO:0000256" key="17">
    <source>
        <dbReference type="PROSITE-ProRule" id="PRU00409"/>
    </source>
</evidence>